<accession>A0A1E4R785</accession>
<dbReference type="EMBL" id="MECQ01000001">
    <property type="protein sequence ID" value="ODV56337.1"/>
    <property type="molecule type" value="Genomic_DNA"/>
</dbReference>
<dbReference type="Proteomes" id="UP000094784">
    <property type="component" value="Unassembled WGS sequence"/>
</dbReference>
<protein>
    <submittedName>
        <fullName evidence="2">Uncharacterized protein</fullName>
    </submittedName>
</protein>
<dbReference type="AlphaFoldDB" id="A0A1E4R785"/>
<feature type="transmembrane region" description="Helical" evidence="1">
    <location>
        <begin position="41"/>
        <end position="60"/>
    </location>
</feature>
<keyword evidence="1" id="KW-0472">Membrane</keyword>
<keyword evidence="1" id="KW-1133">Transmembrane helix</keyword>
<proteinExistence type="predicted"/>
<gene>
    <name evidence="2" type="ORF">BG258_10725</name>
</gene>
<dbReference type="RefSeq" id="WP_069481333.1">
    <property type="nucleotide sequence ID" value="NZ_KV766182.1"/>
</dbReference>
<evidence type="ECO:0000256" key="1">
    <source>
        <dbReference type="SAM" id="Phobius"/>
    </source>
</evidence>
<name>A0A1E4R785_9BACI</name>
<evidence type="ECO:0000313" key="2">
    <source>
        <dbReference type="EMBL" id="ODV56337.1"/>
    </source>
</evidence>
<dbReference type="OrthoDB" id="2440524at2"/>
<keyword evidence="1" id="KW-0812">Transmembrane</keyword>
<evidence type="ECO:0000313" key="3">
    <source>
        <dbReference type="Proteomes" id="UP000094784"/>
    </source>
</evidence>
<reference evidence="2 3" key="1">
    <citation type="submission" date="2016-09" db="EMBL/GenBank/DDBJ databases">
        <title>Draft genome sequence of the soil isolate, Lysinibacillus fusiformis M5, a potential hypoxanthine producer.</title>
        <authorList>
            <person name="Gallegos-Monterrosa R."/>
            <person name="Maroti G."/>
            <person name="Balint B."/>
            <person name="Kovacs A.T."/>
        </authorList>
    </citation>
    <scope>NUCLEOTIDE SEQUENCE [LARGE SCALE GENOMIC DNA]</scope>
    <source>
        <strain evidence="2 3">M5</strain>
    </source>
</reference>
<feature type="transmembrane region" description="Helical" evidence="1">
    <location>
        <begin position="12"/>
        <end position="35"/>
    </location>
</feature>
<sequence length="67" mass="8021">MDRFEVTFKNKAVRIWFYTVSPAIILAIISIILLNNEQNKYVSLGLSLVVILYYIWFAFYTKKKRKQ</sequence>
<comment type="caution">
    <text evidence="2">The sequence shown here is derived from an EMBL/GenBank/DDBJ whole genome shotgun (WGS) entry which is preliminary data.</text>
</comment>
<organism evidence="2 3">
    <name type="scientific">Lysinibacillus fusiformis</name>
    <dbReference type="NCBI Taxonomy" id="28031"/>
    <lineage>
        <taxon>Bacteria</taxon>
        <taxon>Bacillati</taxon>
        <taxon>Bacillota</taxon>
        <taxon>Bacilli</taxon>
        <taxon>Bacillales</taxon>
        <taxon>Bacillaceae</taxon>
        <taxon>Lysinibacillus</taxon>
    </lineage>
</organism>